<protein>
    <submittedName>
        <fullName evidence="1">Uncharacterized protein</fullName>
    </submittedName>
</protein>
<evidence type="ECO:0000313" key="1">
    <source>
        <dbReference type="EMBL" id="KAI0030989.1"/>
    </source>
</evidence>
<sequence length="419" mass="45619">MTTSIGVAQLLAVFFGCIFFGLDLVTTGICLRVLFDDSQKHGRYSILHRVYIFCVLFMLCDAIFLVVLQFVLALRIFIDYNGTGGPTAALLGPASKLGQLQDFPYGLQTVIGDALFIHRAYTVYERDWRVLAFFIPPYLVVSNSHHVAITATGADALSPFLTPALVCSFAINVAATSLIVRKIVKVLQSTRSHDTGEALEAARAGARRRFFHRVLRIAVESGALYSTSVLAFIVTFLARDPISHVFSGIVVMNIAIAFNLIIIRVHQGRTMDAHVDNDTRPVSTIVFEGANGRTATIHSLGRAAECAEGEDSEHLKTATGSSKSTAQETYDFLLYFRKDFAKFKCTKYAQVWKPSSILTKTCRSIVAPDYACVLNGADNVGSTELTAMAVLNVEIAQLRAAGGFAEVASQSPRPNQASS</sequence>
<organism evidence="1 2">
    <name type="scientific">Vararia minispora EC-137</name>
    <dbReference type="NCBI Taxonomy" id="1314806"/>
    <lineage>
        <taxon>Eukaryota</taxon>
        <taxon>Fungi</taxon>
        <taxon>Dikarya</taxon>
        <taxon>Basidiomycota</taxon>
        <taxon>Agaricomycotina</taxon>
        <taxon>Agaricomycetes</taxon>
        <taxon>Russulales</taxon>
        <taxon>Lachnocladiaceae</taxon>
        <taxon>Vararia</taxon>
    </lineage>
</organism>
<reference evidence="1" key="2">
    <citation type="journal article" date="2022" name="New Phytol.">
        <title>Evolutionary transition to the ectomycorrhizal habit in the genomes of a hyperdiverse lineage of mushroom-forming fungi.</title>
        <authorList>
            <person name="Looney B."/>
            <person name="Miyauchi S."/>
            <person name="Morin E."/>
            <person name="Drula E."/>
            <person name="Courty P.E."/>
            <person name="Kohler A."/>
            <person name="Kuo A."/>
            <person name="LaButti K."/>
            <person name="Pangilinan J."/>
            <person name="Lipzen A."/>
            <person name="Riley R."/>
            <person name="Andreopoulos W."/>
            <person name="He G."/>
            <person name="Johnson J."/>
            <person name="Nolan M."/>
            <person name="Tritt A."/>
            <person name="Barry K.W."/>
            <person name="Grigoriev I.V."/>
            <person name="Nagy L.G."/>
            <person name="Hibbett D."/>
            <person name="Henrissat B."/>
            <person name="Matheny P.B."/>
            <person name="Labbe J."/>
            <person name="Martin F.M."/>
        </authorList>
    </citation>
    <scope>NUCLEOTIDE SEQUENCE</scope>
    <source>
        <strain evidence="1">EC-137</strain>
    </source>
</reference>
<keyword evidence="2" id="KW-1185">Reference proteome</keyword>
<reference evidence="1" key="1">
    <citation type="submission" date="2021-02" db="EMBL/GenBank/DDBJ databases">
        <authorList>
            <consortium name="DOE Joint Genome Institute"/>
            <person name="Ahrendt S."/>
            <person name="Looney B.P."/>
            <person name="Miyauchi S."/>
            <person name="Morin E."/>
            <person name="Drula E."/>
            <person name="Courty P.E."/>
            <person name="Chicoki N."/>
            <person name="Fauchery L."/>
            <person name="Kohler A."/>
            <person name="Kuo A."/>
            <person name="Labutti K."/>
            <person name="Pangilinan J."/>
            <person name="Lipzen A."/>
            <person name="Riley R."/>
            <person name="Andreopoulos W."/>
            <person name="He G."/>
            <person name="Johnson J."/>
            <person name="Barry K.W."/>
            <person name="Grigoriev I.V."/>
            <person name="Nagy L."/>
            <person name="Hibbett D."/>
            <person name="Henrissat B."/>
            <person name="Matheny P.B."/>
            <person name="Labbe J."/>
            <person name="Martin F."/>
        </authorList>
    </citation>
    <scope>NUCLEOTIDE SEQUENCE</scope>
    <source>
        <strain evidence="1">EC-137</strain>
    </source>
</reference>
<proteinExistence type="predicted"/>
<evidence type="ECO:0000313" key="2">
    <source>
        <dbReference type="Proteomes" id="UP000814128"/>
    </source>
</evidence>
<gene>
    <name evidence="1" type="ORF">K488DRAFT_71753</name>
</gene>
<name>A0ACB8QGW6_9AGAM</name>
<dbReference type="EMBL" id="MU273597">
    <property type="protein sequence ID" value="KAI0030989.1"/>
    <property type="molecule type" value="Genomic_DNA"/>
</dbReference>
<dbReference type="Proteomes" id="UP000814128">
    <property type="component" value="Unassembled WGS sequence"/>
</dbReference>
<comment type="caution">
    <text evidence="1">The sequence shown here is derived from an EMBL/GenBank/DDBJ whole genome shotgun (WGS) entry which is preliminary data.</text>
</comment>
<accession>A0ACB8QGW6</accession>